<sequence length="114" mass="12874">MSSTIRLPGIRWASDDDYMRVSHTALLNTSYPWALHPIPAVHTQRRVRSVSHRPLRLPRPRQFSAAPPAAAAHTLTRPTALLPGTWKAQATDRLRDRVLRTPLPDLLHRGPRSP</sequence>
<gene>
    <name evidence="1" type="ORF">PUNSTDRAFT_55014</name>
</gene>
<organism evidence="1 2">
    <name type="scientific">Punctularia strigosozonata (strain HHB-11173)</name>
    <name type="common">White-rot fungus</name>
    <dbReference type="NCBI Taxonomy" id="741275"/>
    <lineage>
        <taxon>Eukaryota</taxon>
        <taxon>Fungi</taxon>
        <taxon>Dikarya</taxon>
        <taxon>Basidiomycota</taxon>
        <taxon>Agaricomycotina</taxon>
        <taxon>Agaricomycetes</taxon>
        <taxon>Corticiales</taxon>
        <taxon>Punctulariaceae</taxon>
        <taxon>Punctularia</taxon>
    </lineage>
</organism>
<name>R7S5U7_PUNST</name>
<keyword evidence="2" id="KW-1185">Reference proteome</keyword>
<evidence type="ECO:0000313" key="2">
    <source>
        <dbReference type="Proteomes" id="UP000054196"/>
    </source>
</evidence>
<dbReference type="KEGG" id="psq:PUNSTDRAFT_55014"/>
<protein>
    <submittedName>
        <fullName evidence="1">Uncharacterized protein</fullName>
    </submittedName>
</protein>
<dbReference type="HOGENOM" id="CLU_2122299_0_0_1"/>
<dbReference type="AlphaFoldDB" id="R7S5U7"/>
<reference evidence="2" key="1">
    <citation type="journal article" date="2012" name="Science">
        <title>The Paleozoic origin of enzymatic lignin decomposition reconstructed from 31 fungal genomes.</title>
        <authorList>
            <person name="Floudas D."/>
            <person name="Binder M."/>
            <person name="Riley R."/>
            <person name="Barry K."/>
            <person name="Blanchette R.A."/>
            <person name="Henrissat B."/>
            <person name="Martinez A.T."/>
            <person name="Otillar R."/>
            <person name="Spatafora J.W."/>
            <person name="Yadav J.S."/>
            <person name="Aerts A."/>
            <person name="Benoit I."/>
            <person name="Boyd A."/>
            <person name="Carlson A."/>
            <person name="Copeland A."/>
            <person name="Coutinho P.M."/>
            <person name="de Vries R.P."/>
            <person name="Ferreira P."/>
            <person name="Findley K."/>
            <person name="Foster B."/>
            <person name="Gaskell J."/>
            <person name="Glotzer D."/>
            <person name="Gorecki P."/>
            <person name="Heitman J."/>
            <person name="Hesse C."/>
            <person name="Hori C."/>
            <person name="Igarashi K."/>
            <person name="Jurgens J.A."/>
            <person name="Kallen N."/>
            <person name="Kersten P."/>
            <person name="Kohler A."/>
            <person name="Kuees U."/>
            <person name="Kumar T.K.A."/>
            <person name="Kuo A."/>
            <person name="LaButti K."/>
            <person name="Larrondo L.F."/>
            <person name="Lindquist E."/>
            <person name="Ling A."/>
            <person name="Lombard V."/>
            <person name="Lucas S."/>
            <person name="Lundell T."/>
            <person name="Martin R."/>
            <person name="McLaughlin D.J."/>
            <person name="Morgenstern I."/>
            <person name="Morin E."/>
            <person name="Murat C."/>
            <person name="Nagy L.G."/>
            <person name="Nolan M."/>
            <person name="Ohm R.A."/>
            <person name="Patyshakuliyeva A."/>
            <person name="Rokas A."/>
            <person name="Ruiz-Duenas F.J."/>
            <person name="Sabat G."/>
            <person name="Salamov A."/>
            <person name="Samejima M."/>
            <person name="Schmutz J."/>
            <person name="Slot J.C."/>
            <person name="St John F."/>
            <person name="Stenlid J."/>
            <person name="Sun H."/>
            <person name="Sun S."/>
            <person name="Syed K."/>
            <person name="Tsang A."/>
            <person name="Wiebenga A."/>
            <person name="Young D."/>
            <person name="Pisabarro A."/>
            <person name="Eastwood D.C."/>
            <person name="Martin F."/>
            <person name="Cullen D."/>
            <person name="Grigoriev I.V."/>
            <person name="Hibbett D.S."/>
        </authorList>
    </citation>
    <scope>NUCLEOTIDE SEQUENCE [LARGE SCALE GENOMIC DNA]</scope>
    <source>
        <strain evidence="2">HHB-11173 SS5</strain>
    </source>
</reference>
<dbReference type="RefSeq" id="XP_007387489.1">
    <property type="nucleotide sequence ID" value="XM_007387427.1"/>
</dbReference>
<dbReference type="Proteomes" id="UP000054196">
    <property type="component" value="Unassembled WGS sequence"/>
</dbReference>
<evidence type="ECO:0000313" key="1">
    <source>
        <dbReference type="EMBL" id="EIN05086.1"/>
    </source>
</evidence>
<proteinExistence type="predicted"/>
<dbReference type="EMBL" id="JH687551">
    <property type="protein sequence ID" value="EIN05086.1"/>
    <property type="molecule type" value="Genomic_DNA"/>
</dbReference>
<accession>R7S5U7</accession>
<dbReference type="GeneID" id="18883918"/>